<dbReference type="EMBL" id="BMXP01000001">
    <property type="protein sequence ID" value="GGW76469.1"/>
    <property type="molecule type" value="Genomic_DNA"/>
</dbReference>
<dbReference type="Pfam" id="PF10972">
    <property type="entry name" value="CsiV"/>
    <property type="match status" value="1"/>
</dbReference>
<sequence length="476" mass="53290">MPQLRVGTLLLLLLAGNVAAQEKWWFDVEVILFDRNQALTQLEEQFTYADSLAPYRAQLDLISDSLAPDIRRIRQSLPRCDAPPSPLWQPQPDLETILEDYRQYQASLPQSAQAAGTQPGSDTEYTTPHAARASEDVEALAQGEQRLAELTGTSQGTESDSAADTSPADTHTDIHEADQQTALTAADIAGLWLEFHGPDETNIEVPAVSFCHTPVQWFGYQNAAWTNAVDPYAVAMPDEVPITPNGVEWPMVLFPHLLPSNARSLTDLSQQIRQTRGLTRLLHTTWRQEVVFGRDNAKSVRLIAGKNYADTFDSKGNQLKQLPDAVSEDSDAALSEQEDLFDVLEQRLASPDAIDFQVMMAADPRQQQGAQSAQSAQTSAKSPIWQIDGGLKVFLRYINRVPYLHIDSELFYRQPVPLNQDNTTSDAPAYRLVSVPFDQLRRVISTQVHYFDHPLFGMIVEIRRYRPPEVPEEEQD</sequence>
<dbReference type="RefSeq" id="WP_189403629.1">
    <property type="nucleotide sequence ID" value="NZ_BMXP01000001.1"/>
</dbReference>
<evidence type="ECO:0000313" key="2">
    <source>
        <dbReference type="EMBL" id="GGW76469.1"/>
    </source>
</evidence>
<feature type="compositionally biased region" description="Polar residues" evidence="1">
    <location>
        <begin position="151"/>
        <end position="169"/>
    </location>
</feature>
<reference evidence="2" key="2">
    <citation type="submission" date="2020-09" db="EMBL/GenBank/DDBJ databases">
        <authorList>
            <person name="Sun Q."/>
            <person name="Kim S."/>
        </authorList>
    </citation>
    <scope>NUCLEOTIDE SEQUENCE</scope>
    <source>
        <strain evidence="2">KCTC 22164</strain>
    </source>
</reference>
<dbReference type="InterPro" id="IPR021241">
    <property type="entry name" value="CsiV"/>
</dbReference>
<feature type="region of interest" description="Disordered" evidence="1">
    <location>
        <begin position="151"/>
        <end position="170"/>
    </location>
</feature>
<protein>
    <recommendedName>
        <fullName evidence="4">Peptidoglycan-binding protein CsiV</fullName>
    </recommendedName>
</protein>
<name>A0A918JHR5_9ALTE</name>
<keyword evidence="3" id="KW-1185">Reference proteome</keyword>
<evidence type="ECO:0000313" key="3">
    <source>
        <dbReference type="Proteomes" id="UP000631300"/>
    </source>
</evidence>
<dbReference type="Proteomes" id="UP000631300">
    <property type="component" value="Unassembled WGS sequence"/>
</dbReference>
<evidence type="ECO:0000256" key="1">
    <source>
        <dbReference type="SAM" id="MobiDB-lite"/>
    </source>
</evidence>
<dbReference type="AlphaFoldDB" id="A0A918JHR5"/>
<feature type="region of interest" description="Disordered" evidence="1">
    <location>
        <begin position="108"/>
        <end position="127"/>
    </location>
</feature>
<comment type="caution">
    <text evidence="2">The sequence shown here is derived from an EMBL/GenBank/DDBJ whole genome shotgun (WGS) entry which is preliminary data.</text>
</comment>
<evidence type="ECO:0008006" key="4">
    <source>
        <dbReference type="Google" id="ProtNLM"/>
    </source>
</evidence>
<feature type="compositionally biased region" description="Polar residues" evidence="1">
    <location>
        <begin position="108"/>
        <end position="126"/>
    </location>
</feature>
<proteinExistence type="predicted"/>
<gene>
    <name evidence="2" type="ORF">GCM10007391_06390</name>
</gene>
<reference evidence="2" key="1">
    <citation type="journal article" date="2014" name="Int. J. Syst. Evol. Microbiol.">
        <title>Complete genome sequence of Corynebacterium casei LMG S-19264T (=DSM 44701T), isolated from a smear-ripened cheese.</title>
        <authorList>
            <consortium name="US DOE Joint Genome Institute (JGI-PGF)"/>
            <person name="Walter F."/>
            <person name="Albersmeier A."/>
            <person name="Kalinowski J."/>
            <person name="Ruckert C."/>
        </authorList>
    </citation>
    <scope>NUCLEOTIDE SEQUENCE</scope>
    <source>
        <strain evidence="2">KCTC 22164</strain>
    </source>
</reference>
<accession>A0A918JHR5</accession>
<organism evidence="2 3">
    <name type="scientific">Alteromonas halophila</name>
    <dbReference type="NCBI Taxonomy" id="516698"/>
    <lineage>
        <taxon>Bacteria</taxon>
        <taxon>Pseudomonadati</taxon>
        <taxon>Pseudomonadota</taxon>
        <taxon>Gammaproteobacteria</taxon>
        <taxon>Alteromonadales</taxon>
        <taxon>Alteromonadaceae</taxon>
        <taxon>Alteromonas/Salinimonas group</taxon>
        <taxon>Alteromonas</taxon>
    </lineage>
</organism>